<name>A0A4R3L055_9BACL</name>
<organism evidence="1 2">
    <name type="scientific">Hazenella coriacea</name>
    <dbReference type="NCBI Taxonomy" id="1179467"/>
    <lineage>
        <taxon>Bacteria</taxon>
        <taxon>Bacillati</taxon>
        <taxon>Bacillota</taxon>
        <taxon>Bacilli</taxon>
        <taxon>Bacillales</taxon>
        <taxon>Thermoactinomycetaceae</taxon>
        <taxon>Hazenella</taxon>
    </lineage>
</organism>
<proteinExistence type="predicted"/>
<dbReference type="RefSeq" id="WP_131926581.1">
    <property type="nucleotide sequence ID" value="NZ_SMAG01000011.1"/>
</dbReference>
<reference evidence="1 2" key="1">
    <citation type="submission" date="2019-03" db="EMBL/GenBank/DDBJ databases">
        <title>Genomic Encyclopedia of Type Strains, Phase IV (KMG-IV): sequencing the most valuable type-strain genomes for metagenomic binning, comparative biology and taxonomic classification.</title>
        <authorList>
            <person name="Goeker M."/>
        </authorList>
    </citation>
    <scope>NUCLEOTIDE SEQUENCE [LARGE SCALE GENOMIC DNA]</scope>
    <source>
        <strain evidence="1 2">DSM 45707</strain>
    </source>
</reference>
<dbReference type="EMBL" id="SMAG01000011">
    <property type="protein sequence ID" value="TCS92574.1"/>
    <property type="molecule type" value="Genomic_DNA"/>
</dbReference>
<dbReference type="Proteomes" id="UP000294937">
    <property type="component" value="Unassembled WGS sequence"/>
</dbReference>
<comment type="caution">
    <text evidence="1">The sequence shown here is derived from an EMBL/GenBank/DDBJ whole genome shotgun (WGS) entry which is preliminary data.</text>
</comment>
<gene>
    <name evidence="1" type="ORF">EDD58_11138</name>
</gene>
<evidence type="ECO:0000313" key="2">
    <source>
        <dbReference type="Proteomes" id="UP000294937"/>
    </source>
</evidence>
<dbReference type="OrthoDB" id="978985at2"/>
<accession>A0A4R3L055</accession>
<dbReference type="AlphaFoldDB" id="A0A4R3L055"/>
<sequence>MGANLNQAVAKDGVIAYRDHADKSTFHYWPARIDAVLGETIKDFSVKYWGINSKPYYQQVGKKVESIVGAELSGRAAPDLTQGQREAIMGAIKERYNITPNLVPLTLEKGIRVQPVLAQGVQNNGYGSSSVFPDQFQLGNSFMYNVTSGNSLFAQLAGNRTEYVDGNANPSFGVNIYGTADFYGDPWIAEIECDLSQVWKYTRTQFETGVYGWMNLGAQLDKIAQSLVKENIINIRYIQGSGESEFGRQLLETTKTVFEAINNQIVKGEGMFKFEPNPTPQSPPPKDKGWSSKLLPWTVSLNLSYSSEVFNQQITYKQKVEFSNKVPLMLNTSMSLAVSCNKETNQYFQDFQDPYENCITPQKSEGLQKRLQVEAQAKSKKVAEYESLLLSGKLTINDYAKLLELLDTITLTEAKKIEEQTSRLRELEKMILS</sequence>
<protein>
    <submittedName>
        <fullName evidence="1">Uncharacterized protein</fullName>
    </submittedName>
</protein>
<evidence type="ECO:0000313" key="1">
    <source>
        <dbReference type="EMBL" id="TCS92574.1"/>
    </source>
</evidence>
<keyword evidence="2" id="KW-1185">Reference proteome</keyword>